<protein>
    <submittedName>
        <fullName evidence="5">Venom protein</fullName>
    </submittedName>
</protein>
<feature type="chain" id="PRO_5041160715" evidence="1">
    <location>
        <begin position="17"/>
        <end position="122"/>
    </location>
</feature>
<dbReference type="Proteomes" id="UP000274756">
    <property type="component" value="Unassembled WGS sequence"/>
</dbReference>
<evidence type="ECO:0000313" key="3">
    <source>
        <dbReference type="Proteomes" id="UP000038040"/>
    </source>
</evidence>
<keyword evidence="4" id="KW-1185">Reference proteome</keyword>
<evidence type="ECO:0000256" key="1">
    <source>
        <dbReference type="SAM" id="SignalP"/>
    </source>
</evidence>
<accession>A0A0N4UR34</accession>
<feature type="signal peptide" evidence="1">
    <location>
        <begin position="1"/>
        <end position="16"/>
    </location>
</feature>
<organism evidence="3 5">
    <name type="scientific">Dracunculus medinensis</name>
    <name type="common">Guinea worm</name>
    <dbReference type="NCBI Taxonomy" id="318479"/>
    <lineage>
        <taxon>Eukaryota</taxon>
        <taxon>Metazoa</taxon>
        <taxon>Ecdysozoa</taxon>
        <taxon>Nematoda</taxon>
        <taxon>Chromadorea</taxon>
        <taxon>Rhabditida</taxon>
        <taxon>Spirurina</taxon>
        <taxon>Dracunculoidea</taxon>
        <taxon>Dracunculidae</taxon>
        <taxon>Dracunculus</taxon>
    </lineage>
</organism>
<evidence type="ECO:0000313" key="2">
    <source>
        <dbReference type="EMBL" id="VDN53972.1"/>
    </source>
</evidence>
<dbReference type="WBParaSite" id="DME_0001050201-mRNA-1">
    <property type="protein sequence ID" value="DME_0001050201-mRNA-1"/>
    <property type="gene ID" value="DME_0001050201"/>
</dbReference>
<reference evidence="2 4" key="2">
    <citation type="submission" date="2018-11" db="EMBL/GenBank/DDBJ databases">
        <authorList>
            <consortium name="Pathogen Informatics"/>
        </authorList>
    </citation>
    <scope>NUCLEOTIDE SEQUENCE [LARGE SCALE GENOMIC DNA]</scope>
</reference>
<dbReference type="AlphaFoldDB" id="A0A0N4UR34"/>
<dbReference type="EMBL" id="UYYG01000227">
    <property type="protein sequence ID" value="VDN53972.1"/>
    <property type="molecule type" value="Genomic_DNA"/>
</dbReference>
<name>A0A0N4UR34_DRAME</name>
<gene>
    <name evidence="2" type="ORF">DME_LOCUS3945</name>
</gene>
<reference evidence="5" key="1">
    <citation type="submission" date="2017-02" db="UniProtKB">
        <authorList>
            <consortium name="WormBaseParasite"/>
        </authorList>
    </citation>
    <scope>IDENTIFICATION</scope>
</reference>
<evidence type="ECO:0000313" key="4">
    <source>
        <dbReference type="Proteomes" id="UP000274756"/>
    </source>
</evidence>
<dbReference type="Proteomes" id="UP000038040">
    <property type="component" value="Unplaced"/>
</dbReference>
<evidence type="ECO:0000313" key="5">
    <source>
        <dbReference type="WBParaSite" id="DME_0001050201-mRNA-1"/>
    </source>
</evidence>
<sequence>MLWYFILVFLLANVKSKMSFCGPNAQWYIRCYNLYNKYCMRCNCISGYAALRGRCVLEATARQETSGELQRYTHANFIVIMGQNCGKNMAQFNKNCKWGTWYSFCYCVNGYHRYEDECISDT</sequence>
<proteinExistence type="predicted"/>
<keyword evidence="1" id="KW-0732">Signal</keyword>